<dbReference type="EMBL" id="DTHJ01000062">
    <property type="protein sequence ID" value="HHS62547.1"/>
    <property type="molecule type" value="Genomic_DNA"/>
</dbReference>
<dbReference type="InterPro" id="IPR029063">
    <property type="entry name" value="SAM-dependent_MTases_sf"/>
</dbReference>
<dbReference type="Gene3D" id="3.40.50.150">
    <property type="entry name" value="Vaccinia Virus protein VP39"/>
    <property type="match status" value="1"/>
</dbReference>
<keyword evidence="2" id="KW-0808">Transferase</keyword>
<dbReference type="CDD" id="cd02440">
    <property type="entry name" value="AdoMet_MTases"/>
    <property type="match status" value="1"/>
</dbReference>
<dbReference type="AlphaFoldDB" id="A0A7C6EIS6"/>
<dbReference type="GO" id="GO:0032259">
    <property type="term" value="P:methylation"/>
    <property type="evidence" value="ECO:0007669"/>
    <property type="project" value="UniProtKB-KW"/>
</dbReference>
<organism evidence="2">
    <name type="scientific">candidate division WOR-3 bacterium</name>
    <dbReference type="NCBI Taxonomy" id="2052148"/>
    <lineage>
        <taxon>Bacteria</taxon>
        <taxon>Bacteria division WOR-3</taxon>
    </lineage>
</organism>
<proteinExistence type="predicted"/>
<keyword evidence="2" id="KW-0489">Methyltransferase</keyword>
<sequence length="252" mass="29812">MEDARNLWDRFWSRKQPESIYPPVTDIIQELIKFINPKNKFALEPGAGTGRDGIRLAKLGANVFLLDYSKKSLNLAKNYLKNENNVQLIQADALNTPFKDETFDIVFHQGLLEHFRDPAPLIKENCRILKKDGLLIIDVPQTFHIYTLIKNILVFLKLWFAGWERQFTIDSLKRLIKRYDLEPLYFYGDWSRPGIVYKIIREILLRFKIYLPMYPKFFGRLTEKFYEIQKSLSKKRIFLYTALSIGVIAKKR</sequence>
<name>A0A7C6EIS6_UNCW3</name>
<dbReference type="PANTHER" id="PTHR43861:SF6">
    <property type="entry name" value="METHYLTRANSFERASE TYPE 11"/>
    <property type="match status" value="1"/>
</dbReference>
<feature type="domain" description="Methyltransferase type 11" evidence="1">
    <location>
        <begin position="43"/>
        <end position="137"/>
    </location>
</feature>
<dbReference type="PANTHER" id="PTHR43861">
    <property type="entry name" value="TRANS-ACONITATE 2-METHYLTRANSFERASE-RELATED"/>
    <property type="match status" value="1"/>
</dbReference>
<dbReference type="InterPro" id="IPR013216">
    <property type="entry name" value="Methyltransf_11"/>
</dbReference>
<comment type="caution">
    <text evidence="2">The sequence shown here is derived from an EMBL/GenBank/DDBJ whole genome shotgun (WGS) entry which is preliminary data.</text>
</comment>
<evidence type="ECO:0000259" key="1">
    <source>
        <dbReference type="Pfam" id="PF08241"/>
    </source>
</evidence>
<reference evidence="2" key="1">
    <citation type="journal article" date="2020" name="mSystems">
        <title>Genome- and Community-Level Interaction Insights into Carbon Utilization and Element Cycling Functions of Hydrothermarchaeota in Hydrothermal Sediment.</title>
        <authorList>
            <person name="Zhou Z."/>
            <person name="Liu Y."/>
            <person name="Xu W."/>
            <person name="Pan J."/>
            <person name="Luo Z.H."/>
            <person name="Li M."/>
        </authorList>
    </citation>
    <scope>NUCLEOTIDE SEQUENCE [LARGE SCALE GENOMIC DNA]</scope>
    <source>
        <strain evidence="2">SpSt-783</strain>
    </source>
</reference>
<dbReference type="SUPFAM" id="SSF53335">
    <property type="entry name" value="S-adenosyl-L-methionine-dependent methyltransferases"/>
    <property type="match status" value="1"/>
</dbReference>
<evidence type="ECO:0000313" key="2">
    <source>
        <dbReference type="EMBL" id="HHS62547.1"/>
    </source>
</evidence>
<gene>
    <name evidence="2" type="ORF">ENV70_02875</name>
</gene>
<dbReference type="Pfam" id="PF08241">
    <property type="entry name" value="Methyltransf_11"/>
    <property type="match status" value="1"/>
</dbReference>
<protein>
    <submittedName>
        <fullName evidence="2">Class I SAM-dependent methyltransferase</fullName>
    </submittedName>
</protein>
<dbReference type="GO" id="GO:0008757">
    <property type="term" value="F:S-adenosylmethionine-dependent methyltransferase activity"/>
    <property type="evidence" value="ECO:0007669"/>
    <property type="project" value="InterPro"/>
</dbReference>
<accession>A0A7C6EIS6</accession>